<evidence type="ECO:0000256" key="1">
    <source>
        <dbReference type="ARBA" id="ARBA00023172"/>
    </source>
</evidence>
<dbReference type="GO" id="GO:0003677">
    <property type="term" value="F:DNA binding"/>
    <property type="evidence" value="ECO:0007669"/>
    <property type="project" value="InterPro"/>
</dbReference>
<dbReference type="PANTHER" id="PTHR21446">
    <property type="entry name" value="DUF3504 DOMAIN-CONTAINING PROTEIN"/>
    <property type="match status" value="1"/>
</dbReference>
<dbReference type="InterPro" id="IPR052787">
    <property type="entry name" value="MAVS"/>
</dbReference>
<accession>A0A2N0Q049</accession>
<reference evidence="2 3" key="2">
    <citation type="submission" date="2017-09" db="EMBL/GenBank/DDBJ databases">
        <title>Extensive intraspecific genome diversity in a model arbuscular mycorrhizal fungus.</title>
        <authorList>
            <person name="Chen E.C."/>
            <person name="Morin E."/>
            <person name="Beaudet D."/>
            <person name="Noel J."/>
            <person name="Ndikumana S."/>
            <person name="Charron P."/>
            <person name="St-Onge C."/>
            <person name="Giorgi J."/>
            <person name="Grigoriev I.V."/>
            <person name="Roux C."/>
            <person name="Martin F.M."/>
            <person name="Corradi N."/>
        </authorList>
    </citation>
    <scope>NUCLEOTIDE SEQUENCE [LARGE SCALE GENOMIC DNA]</scope>
    <source>
        <strain evidence="2 3">A5</strain>
    </source>
</reference>
<dbReference type="SUPFAM" id="SSF56349">
    <property type="entry name" value="DNA breaking-rejoining enzymes"/>
    <property type="match status" value="1"/>
</dbReference>
<proteinExistence type="predicted"/>
<sequence>MAQLKGNYLPSLDQLMALTKGRVPKNTPANTEKWDKIMNQWRNDVHYNYSLESQDKDIIELEVTQFLCGVTPKRSGYYSRASLKNALSAISRHLQNVKPGWRYNLHNKIDFPDLHARFDSLLKDMKKKGIGEMKSTDGLSTDEIRSIINYEALNPNTPLGLLKRVFFWICILGAPRAIAQGKWYNDKQLADRTIHSMFKNICIECEIDIKGRNISNHSGRKTSIIELFDLGVAENTGMAITGHCSFGKFQLGP</sequence>
<evidence type="ECO:0000313" key="2">
    <source>
        <dbReference type="EMBL" id="PKC12459.1"/>
    </source>
</evidence>
<dbReference type="EMBL" id="LLXJ01000249">
    <property type="protein sequence ID" value="PKC12459.1"/>
    <property type="molecule type" value="Genomic_DNA"/>
</dbReference>
<protein>
    <submittedName>
        <fullName evidence="2">Uncharacterized protein</fullName>
    </submittedName>
</protein>
<dbReference type="VEuPathDB" id="FungiDB:RhiirA1_493333"/>
<dbReference type="PANTHER" id="PTHR21446:SF12">
    <property type="entry name" value="POTASSIUM CHANNEL TETRAMERIZATION DOMAIN CONTAINING 1"/>
    <property type="match status" value="1"/>
</dbReference>
<dbReference type="VEuPathDB" id="FungiDB:FUN_017101"/>
<reference evidence="2 3" key="1">
    <citation type="submission" date="2016-04" db="EMBL/GenBank/DDBJ databases">
        <title>Genome analyses suggest a sexual origin of heterokaryosis in a supposedly ancient asexual fungus.</title>
        <authorList>
            <person name="Ropars J."/>
            <person name="Sedzielewska K."/>
            <person name="Noel J."/>
            <person name="Charron P."/>
            <person name="Farinelli L."/>
            <person name="Marton T."/>
            <person name="Kruger M."/>
            <person name="Pelin A."/>
            <person name="Brachmann A."/>
            <person name="Corradi N."/>
        </authorList>
    </citation>
    <scope>NUCLEOTIDE SEQUENCE [LARGE SCALE GENOMIC DNA]</scope>
    <source>
        <strain evidence="2 3">A5</strain>
    </source>
</reference>
<dbReference type="GO" id="GO:0006310">
    <property type="term" value="P:DNA recombination"/>
    <property type="evidence" value="ECO:0007669"/>
    <property type="project" value="UniProtKB-KW"/>
</dbReference>
<dbReference type="AlphaFoldDB" id="A0A2N0Q049"/>
<keyword evidence="1" id="KW-0233">DNA recombination</keyword>
<dbReference type="Gene3D" id="1.10.443.10">
    <property type="entry name" value="Intergrase catalytic core"/>
    <property type="match status" value="1"/>
</dbReference>
<gene>
    <name evidence="2" type="ORF">RhiirA5_373065</name>
</gene>
<organism evidence="2 3">
    <name type="scientific">Rhizophagus irregularis</name>
    <dbReference type="NCBI Taxonomy" id="588596"/>
    <lineage>
        <taxon>Eukaryota</taxon>
        <taxon>Fungi</taxon>
        <taxon>Fungi incertae sedis</taxon>
        <taxon>Mucoromycota</taxon>
        <taxon>Glomeromycotina</taxon>
        <taxon>Glomeromycetes</taxon>
        <taxon>Glomerales</taxon>
        <taxon>Glomeraceae</taxon>
        <taxon>Rhizophagus</taxon>
    </lineage>
</organism>
<dbReference type="GO" id="GO:0015074">
    <property type="term" value="P:DNA integration"/>
    <property type="evidence" value="ECO:0007669"/>
    <property type="project" value="InterPro"/>
</dbReference>
<evidence type="ECO:0000313" key="3">
    <source>
        <dbReference type="Proteomes" id="UP000232722"/>
    </source>
</evidence>
<name>A0A2N0Q049_9GLOM</name>
<dbReference type="Proteomes" id="UP000232722">
    <property type="component" value="Unassembled WGS sequence"/>
</dbReference>
<comment type="caution">
    <text evidence="2">The sequence shown here is derived from an EMBL/GenBank/DDBJ whole genome shotgun (WGS) entry which is preliminary data.</text>
</comment>
<dbReference type="InterPro" id="IPR013762">
    <property type="entry name" value="Integrase-like_cat_sf"/>
</dbReference>
<dbReference type="VEuPathDB" id="FungiDB:RhiirFUN_011848"/>
<dbReference type="InterPro" id="IPR011010">
    <property type="entry name" value="DNA_brk_join_enz"/>
</dbReference>